<feature type="compositionally biased region" description="Polar residues" evidence="2">
    <location>
        <begin position="148"/>
        <end position="169"/>
    </location>
</feature>
<dbReference type="OrthoDB" id="10675026at2759"/>
<keyword evidence="1" id="KW-0862">Zinc</keyword>
<sequence>MWFGKRKFVVHLGGLWKDVTPGLICLADYSAGLRRILTLEGDELNWIDFIKEVQMFVPRKKMSSVQCILAGHLCVLGTDQQLMLMWENIMVESDYRFHLFVSYDHQIVQGTTDNWEKDSRIMGIMPTHDSNPIPTPQSNPMPTPQSNPMPTFQSNPMLTPQSNHMPTFQSNPMSSPDSNPMHSPDSSPVNIFDLTKPINESTLNDYVDLTKEIPKKPKRKRKLYKKKRCNVKDFESQSEDEYIVEPTMDPHLESTGEAYVIDIDDETIHVEEEIEFQSQSEDTHDIGANDVDVDKVIDVDREITFEHDIVDNDDEFVKSTRNLYEAEDNERIEDPTLGTTNFSLTKGMTWRTILECRKFMKDMAITQKFSFKQKKNDKTRYKLVCKDPECKWFVNCSRKVDGHTLKLIKIKPTNVVLPPPNSRNPRRPKKQRIRGRDEEKSSGKRKCRRCGQVGHNTRTCKQEVGETSSAPPNNIEYLQEWRYLIERGVGGSSTHAGEESDDSIVNLTGRF</sequence>
<evidence type="ECO:0000313" key="5">
    <source>
        <dbReference type="Proteomes" id="UP000631114"/>
    </source>
</evidence>
<feature type="domain" description="CCHC-type" evidence="3">
    <location>
        <begin position="445"/>
        <end position="462"/>
    </location>
</feature>
<dbReference type="GO" id="GO:0003676">
    <property type="term" value="F:nucleic acid binding"/>
    <property type="evidence" value="ECO:0007669"/>
    <property type="project" value="InterPro"/>
</dbReference>
<evidence type="ECO:0000256" key="1">
    <source>
        <dbReference type="PROSITE-ProRule" id="PRU00047"/>
    </source>
</evidence>
<comment type="caution">
    <text evidence="4">The sequence shown here is derived from an EMBL/GenBank/DDBJ whole genome shotgun (WGS) entry which is preliminary data.</text>
</comment>
<reference evidence="4 5" key="1">
    <citation type="submission" date="2020-10" db="EMBL/GenBank/DDBJ databases">
        <title>The Coptis chinensis genome and diversification of protoberbering-type alkaloids.</title>
        <authorList>
            <person name="Wang B."/>
            <person name="Shu S."/>
            <person name="Song C."/>
            <person name="Liu Y."/>
        </authorList>
    </citation>
    <scope>NUCLEOTIDE SEQUENCE [LARGE SCALE GENOMIC DNA]</scope>
    <source>
        <strain evidence="4">HL-2020</strain>
        <tissue evidence="4">Leaf</tissue>
    </source>
</reference>
<dbReference type="InterPro" id="IPR004332">
    <property type="entry name" value="Transposase_MuDR"/>
</dbReference>
<feature type="compositionally biased region" description="Low complexity" evidence="2">
    <location>
        <begin position="170"/>
        <end position="185"/>
    </location>
</feature>
<keyword evidence="5" id="KW-1185">Reference proteome</keyword>
<keyword evidence="1" id="KW-0479">Metal-binding</keyword>
<feature type="region of interest" description="Disordered" evidence="2">
    <location>
        <begin position="127"/>
        <end position="185"/>
    </location>
</feature>
<organism evidence="4 5">
    <name type="scientific">Coptis chinensis</name>
    <dbReference type="NCBI Taxonomy" id="261450"/>
    <lineage>
        <taxon>Eukaryota</taxon>
        <taxon>Viridiplantae</taxon>
        <taxon>Streptophyta</taxon>
        <taxon>Embryophyta</taxon>
        <taxon>Tracheophyta</taxon>
        <taxon>Spermatophyta</taxon>
        <taxon>Magnoliopsida</taxon>
        <taxon>Ranunculales</taxon>
        <taxon>Ranunculaceae</taxon>
        <taxon>Coptidoideae</taxon>
        <taxon>Coptis</taxon>
    </lineage>
</organism>
<keyword evidence="1" id="KW-0863">Zinc-finger</keyword>
<feature type="region of interest" description="Disordered" evidence="2">
    <location>
        <begin position="414"/>
        <end position="450"/>
    </location>
</feature>
<dbReference type="PROSITE" id="PS50158">
    <property type="entry name" value="ZF_CCHC"/>
    <property type="match status" value="1"/>
</dbReference>
<dbReference type="EMBL" id="JADFTS010000008">
    <property type="protein sequence ID" value="KAF9591730.1"/>
    <property type="molecule type" value="Genomic_DNA"/>
</dbReference>
<feature type="compositionally biased region" description="Pro residues" evidence="2">
    <location>
        <begin position="133"/>
        <end position="147"/>
    </location>
</feature>
<dbReference type="Proteomes" id="UP000631114">
    <property type="component" value="Unassembled WGS sequence"/>
</dbReference>
<name>A0A835LEJ0_9MAGN</name>
<dbReference type="GO" id="GO:0008270">
    <property type="term" value="F:zinc ion binding"/>
    <property type="evidence" value="ECO:0007669"/>
    <property type="project" value="UniProtKB-KW"/>
</dbReference>
<evidence type="ECO:0000313" key="4">
    <source>
        <dbReference type="EMBL" id="KAF9591730.1"/>
    </source>
</evidence>
<accession>A0A835LEJ0</accession>
<evidence type="ECO:0000259" key="3">
    <source>
        <dbReference type="PROSITE" id="PS50158"/>
    </source>
</evidence>
<dbReference type="SUPFAM" id="SSF57756">
    <property type="entry name" value="Retrovirus zinc finger-like domains"/>
    <property type="match status" value="1"/>
</dbReference>
<gene>
    <name evidence="4" type="ORF">IFM89_006076</name>
</gene>
<dbReference type="Pfam" id="PF03108">
    <property type="entry name" value="DBD_Tnp_Mut"/>
    <property type="match status" value="1"/>
</dbReference>
<evidence type="ECO:0000256" key="2">
    <source>
        <dbReference type="SAM" id="MobiDB-lite"/>
    </source>
</evidence>
<dbReference type="InterPro" id="IPR001878">
    <property type="entry name" value="Znf_CCHC"/>
</dbReference>
<feature type="region of interest" description="Disordered" evidence="2">
    <location>
        <begin position="490"/>
        <end position="511"/>
    </location>
</feature>
<dbReference type="InterPro" id="IPR036875">
    <property type="entry name" value="Znf_CCHC_sf"/>
</dbReference>
<proteinExistence type="predicted"/>
<feature type="compositionally biased region" description="Basic residues" evidence="2">
    <location>
        <begin position="424"/>
        <end position="433"/>
    </location>
</feature>
<protein>
    <recommendedName>
        <fullName evidence="3">CCHC-type domain-containing protein</fullName>
    </recommendedName>
</protein>
<dbReference type="AlphaFoldDB" id="A0A835LEJ0"/>